<dbReference type="SMART" id="SM00408">
    <property type="entry name" value="IGc2"/>
    <property type="match status" value="1"/>
</dbReference>
<dbReference type="PANTHER" id="PTHR10075">
    <property type="entry name" value="BASIGIN RELATED"/>
    <property type="match status" value="1"/>
</dbReference>
<dbReference type="Pfam" id="PF13927">
    <property type="entry name" value="Ig_3"/>
    <property type="match status" value="1"/>
</dbReference>
<accession>A0AAD9QDN5</accession>
<dbReference type="InterPro" id="IPR003598">
    <property type="entry name" value="Ig_sub2"/>
</dbReference>
<dbReference type="GO" id="GO:0005886">
    <property type="term" value="C:plasma membrane"/>
    <property type="evidence" value="ECO:0007669"/>
    <property type="project" value="TreeGrafter"/>
</dbReference>
<comment type="caution">
    <text evidence="3">The sequence shown here is derived from an EMBL/GenBank/DDBJ whole genome shotgun (WGS) entry which is preliminary data.</text>
</comment>
<dbReference type="InterPro" id="IPR003599">
    <property type="entry name" value="Ig_sub"/>
</dbReference>
<gene>
    <name evidence="3" type="ORF">P5673_017982</name>
</gene>
<organism evidence="3 4">
    <name type="scientific">Acropora cervicornis</name>
    <name type="common">Staghorn coral</name>
    <dbReference type="NCBI Taxonomy" id="6130"/>
    <lineage>
        <taxon>Eukaryota</taxon>
        <taxon>Metazoa</taxon>
        <taxon>Cnidaria</taxon>
        <taxon>Anthozoa</taxon>
        <taxon>Hexacorallia</taxon>
        <taxon>Scleractinia</taxon>
        <taxon>Astrocoeniina</taxon>
        <taxon>Acroporidae</taxon>
        <taxon>Acropora</taxon>
    </lineage>
</organism>
<dbReference type="GO" id="GO:0098632">
    <property type="term" value="F:cell-cell adhesion mediator activity"/>
    <property type="evidence" value="ECO:0007669"/>
    <property type="project" value="TreeGrafter"/>
</dbReference>
<reference evidence="3" key="1">
    <citation type="journal article" date="2023" name="G3 (Bethesda)">
        <title>Whole genome assembly and annotation of the endangered Caribbean coral Acropora cervicornis.</title>
        <authorList>
            <person name="Selwyn J.D."/>
            <person name="Vollmer S.V."/>
        </authorList>
    </citation>
    <scope>NUCLEOTIDE SEQUENCE</scope>
    <source>
        <strain evidence="3">K2</strain>
    </source>
</reference>
<reference evidence="3" key="2">
    <citation type="journal article" date="2023" name="Science">
        <title>Genomic signatures of disease resistance in endangered staghorn corals.</title>
        <authorList>
            <person name="Vollmer S.V."/>
            <person name="Selwyn J.D."/>
            <person name="Despard B.A."/>
            <person name="Roesel C.L."/>
        </authorList>
    </citation>
    <scope>NUCLEOTIDE SEQUENCE</scope>
    <source>
        <strain evidence="3">K2</strain>
    </source>
</reference>
<name>A0AAD9QDN5_ACRCE</name>
<protein>
    <recommendedName>
        <fullName evidence="2">Ig-like domain-containing protein</fullName>
    </recommendedName>
</protein>
<dbReference type="CDD" id="cd00096">
    <property type="entry name" value="Ig"/>
    <property type="match status" value="1"/>
</dbReference>
<proteinExistence type="predicted"/>
<dbReference type="PANTHER" id="PTHR10075:SF101">
    <property type="entry name" value="ZWEI IG DOMAIN PROTEIN ZIG-3"/>
    <property type="match status" value="1"/>
</dbReference>
<dbReference type="GO" id="GO:0007411">
    <property type="term" value="P:axon guidance"/>
    <property type="evidence" value="ECO:0007669"/>
    <property type="project" value="TreeGrafter"/>
</dbReference>
<dbReference type="EMBL" id="JARQWQ010000040">
    <property type="protein sequence ID" value="KAK2559363.1"/>
    <property type="molecule type" value="Genomic_DNA"/>
</dbReference>
<dbReference type="InterPro" id="IPR007110">
    <property type="entry name" value="Ig-like_dom"/>
</dbReference>
<keyword evidence="4" id="KW-1185">Reference proteome</keyword>
<dbReference type="InterPro" id="IPR013783">
    <property type="entry name" value="Ig-like_fold"/>
</dbReference>
<feature type="domain" description="Ig-like" evidence="2">
    <location>
        <begin position="44"/>
        <end position="143"/>
    </location>
</feature>
<dbReference type="SUPFAM" id="SSF48726">
    <property type="entry name" value="Immunoglobulin"/>
    <property type="match status" value="2"/>
</dbReference>
<evidence type="ECO:0000256" key="1">
    <source>
        <dbReference type="ARBA" id="ARBA00023319"/>
    </source>
</evidence>
<keyword evidence="1" id="KW-0393">Immunoglobulin domain</keyword>
<dbReference type="GO" id="GO:0007156">
    <property type="term" value="P:homophilic cell adhesion via plasma membrane adhesion molecules"/>
    <property type="evidence" value="ECO:0007669"/>
    <property type="project" value="TreeGrafter"/>
</dbReference>
<evidence type="ECO:0000259" key="2">
    <source>
        <dbReference type="PROSITE" id="PS50835"/>
    </source>
</evidence>
<dbReference type="Proteomes" id="UP001249851">
    <property type="component" value="Unassembled WGS sequence"/>
</dbReference>
<dbReference type="SMART" id="SM00409">
    <property type="entry name" value="IG"/>
    <property type="match status" value="2"/>
</dbReference>
<evidence type="ECO:0000313" key="3">
    <source>
        <dbReference type="EMBL" id="KAK2559363.1"/>
    </source>
</evidence>
<dbReference type="InterPro" id="IPR036179">
    <property type="entry name" value="Ig-like_dom_sf"/>
</dbReference>
<dbReference type="AlphaFoldDB" id="A0AAD9QDN5"/>
<dbReference type="GO" id="GO:0070593">
    <property type="term" value="P:dendrite self-avoidance"/>
    <property type="evidence" value="ECO:0007669"/>
    <property type="project" value="TreeGrafter"/>
</dbReference>
<dbReference type="Gene3D" id="2.60.40.10">
    <property type="entry name" value="Immunoglobulins"/>
    <property type="match status" value="2"/>
</dbReference>
<evidence type="ECO:0000313" key="4">
    <source>
        <dbReference type="Proteomes" id="UP001249851"/>
    </source>
</evidence>
<sequence>MVPCCIKVVVEHMEGCLKKKVCFSEPVLTNVGDGRRTQEGQIIPDISAPTIRNKGNKVEVTRVPKGQDARLICTVKETSRNKPIVFWVKNNETLQPASHNLMRVKPYRYLRIKKVTEEDAGFYTCVAKNIHSRGNRKLSVRFSDFADALGTVSALIYSCVLEMNSSTTASFQFNHCKTNLFNTISKRLLHKSDQSFIKTTHPGVQSNDEAPLFVGQRLSDAQGLKFPKFFKVNIFFIHLSTPDRILISQRVQSARRDFDKQLNAPVGGLAYHVLHPEVALNHHQWDVPSFLSLLQDLRSEQYVQSKVKGKLILTNVSKKDEGKYSCIVGNAFGYAVQQAYVIVH</sequence>
<dbReference type="GO" id="GO:0030424">
    <property type="term" value="C:axon"/>
    <property type="evidence" value="ECO:0007669"/>
    <property type="project" value="TreeGrafter"/>
</dbReference>
<dbReference type="PROSITE" id="PS50835">
    <property type="entry name" value="IG_LIKE"/>
    <property type="match status" value="1"/>
</dbReference>